<keyword evidence="1" id="KW-0472">Membrane</keyword>
<evidence type="ECO:0000313" key="3">
    <source>
        <dbReference type="EnsemblPlants" id="KRH01341"/>
    </source>
</evidence>
<evidence type="ECO:0000313" key="2">
    <source>
        <dbReference type="EMBL" id="KRH01341.1"/>
    </source>
</evidence>
<dbReference type="EnsemblPlants" id="KRH01341">
    <property type="protein sequence ID" value="KRH01341"/>
    <property type="gene ID" value="GLYMA_18G270400"/>
</dbReference>
<dbReference type="EMBL" id="CM000851">
    <property type="protein sequence ID" value="KRH01341.1"/>
    <property type="molecule type" value="Genomic_DNA"/>
</dbReference>
<protein>
    <submittedName>
        <fullName evidence="2 3">Uncharacterized protein</fullName>
    </submittedName>
</protein>
<reference evidence="2" key="3">
    <citation type="submission" date="2018-07" db="EMBL/GenBank/DDBJ databases">
        <title>WGS assembly of Glycine max.</title>
        <authorList>
            <person name="Schmutz J."/>
            <person name="Cannon S."/>
            <person name="Schlueter J."/>
            <person name="Ma J."/>
            <person name="Mitros T."/>
            <person name="Nelson W."/>
            <person name="Hyten D."/>
            <person name="Song Q."/>
            <person name="Thelen J."/>
            <person name="Cheng J."/>
            <person name="Xu D."/>
            <person name="Hellsten U."/>
            <person name="May G."/>
            <person name="Yu Y."/>
            <person name="Sakurai T."/>
            <person name="Umezawa T."/>
            <person name="Bhattacharyya M."/>
            <person name="Sandhu D."/>
            <person name="Valliyodan B."/>
            <person name="Lindquist E."/>
            <person name="Peto M."/>
            <person name="Grant D."/>
            <person name="Shu S."/>
            <person name="Goodstein D."/>
            <person name="Barry K."/>
            <person name="Futrell-Griggs M."/>
            <person name="Abernathy B."/>
            <person name="Du J."/>
            <person name="Tian Z."/>
            <person name="Zhu L."/>
            <person name="Gill N."/>
            <person name="Joshi T."/>
            <person name="Libault M."/>
            <person name="Sethuraman A."/>
            <person name="Zhang X."/>
            <person name="Shinozaki K."/>
            <person name="Nguyen H."/>
            <person name="Wing R."/>
            <person name="Cregan P."/>
            <person name="Specht J."/>
            <person name="Grimwood J."/>
            <person name="Rokhsar D."/>
            <person name="Stacey G."/>
            <person name="Shoemaker R."/>
            <person name="Jackson S."/>
        </authorList>
    </citation>
    <scope>NUCLEOTIDE SEQUENCE</scope>
    <source>
        <tissue evidence="2">Callus</tissue>
    </source>
</reference>
<keyword evidence="4" id="KW-1185">Reference proteome</keyword>
<dbReference type="PaxDb" id="3847-GLYMA18G50580.1"/>
<dbReference type="HOGENOM" id="CLU_1985607_0_0_1"/>
<gene>
    <name evidence="2" type="ORF">GLYMA_18G270400</name>
</gene>
<sequence>MNWIKTILKFRPQQCRRQATHLLCEARVLRVRYGGVEGVRPAAEEGPKEARDYHGMGLASVFGNDVEGYYEKLLAGQSSIIAPARRCRPPGSQIYSLFPHFLLILLVYISVRQSFLRHRESVGLVD</sequence>
<keyword evidence="1" id="KW-0812">Transmembrane</keyword>
<feature type="transmembrane region" description="Helical" evidence="1">
    <location>
        <begin position="94"/>
        <end position="111"/>
    </location>
</feature>
<reference evidence="3" key="2">
    <citation type="submission" date="2018-02" db="UniProtKB">
        <authorList>
            <consortium name="EnsemblPlants"/>
        </authorList>
    </citation>
    <scope>IDENTIFICATION</scope>
    <source>
        <strain evidence="3">Williams 82</strain>
    </source>
</reference>
<dbReference type="Proteomes" id="UP000008827">
    <property type="component" value="Chromosome 18"/>
</dbReference>
<dbReference type="AlphaFoldDB" id="K7MV02"/>
<dbReference type="InParanoid" id="K7MV02"/>
<name>K7MV02_SOYBN</name>
<dbReference type="Gramene" id="KRH01341">
    <property type="protein sequence ID" value="KRH01341"/>
    <property type="gene ID" value="GLYMA_18G270400"/>
</dbReference>
<reference evidence="2 3" key="1">
    <citation type="journal article" date="2010" name="Nature">
        <title>Genome sequence of the palaeopolyploid soybean.</title>
        <authorList>
            <person name="Schmutz J."/>
            <person name="Cannon S.B."/>
            <person name="Schlueter J."/>
            <person name="Ma J."/>
            <person name="Mitros T."/>
            <person name="Nelson W."/>
            <person name="Hyten D.L."/>
            <person name="Song Q."/>
            <person name="Thelen J.J."/>
            <person name="Cheng J."/>
            <person name="Xu D."/>
            <person name="Hellsten U."/>
            <person name="May G.D."/>
            <person name="Yu Y."/>
            <person name="Sakurai T."/>
            <person name="Umezawa T."/>
            <person name="Bhattacharyya M.K."/>
            <person name="Sandhu D."/>
            <person name="Valliyodan B."/>
            <person name="Lindquist E."/>
            <person name="Peto M."/>
            <person name="Grant D."/>
            <person name="Shu S."/>
            <person name="Goodstein D."/>
            <person name="Barry K."/>
            <person name="Futrell-Griggs M."/>
            <person name="Abernathy B."/>
            <person name="Du J."/>
            <person name="Tian Z."/>
            <person name="Zhu L."/>
            <person name="Gill N."/>
            <person name="Joshi T."/>
            <person name="Libault M."/>
            <person name="Sethuraman A."/>
            <person name="Zhang X.-C."/>
            <person name="Shinozaki K."/>
            <person name="Nguyen H.T."/>
            <person name="Wing R.A."/>
            <person name="Cregan P."/>
            <person name="Specht J."/>
            <person name="Grimwood J."/>
            <person name="Rokhsar D."/>
            <person name="Stacey G."/>
            <person name="Shoemaker R.C."/>
            <person name="Jackson S.A."/>
        </authorList>
    </citation>
    <scope>NUCLEOTIDE SEQUENCE [LARGE SCALE GENOMIC DNA]</scope>
    <source>
        <strain evidence="3">cv. Williams 82</strain>
        <tissue evidence="2">Callus</tissue>
    </source>
</reference>
<evidence type="ECO:0000256" key="1">
    <source>
        <dbReference type="SAM" id="Phobius"/>
    </source>
</evidence>
<evidence type="ECO:0000313" key="4">
    <source>
        <dbReference type="Proteomes" id="UP000008827"/>
    </source>
</evidence>
<proteinExistence type="predicted"/>
<accession>K7MV02</accession>
<keyword evidence="1" id="KW-1133">Transmembrane helix</keyword>
<dbReference type="STRING" id="3847.K7MV02"/>
<organism evidence="3">
    <name type="scientific">Glycine max</name>
    <name type="common">Soybean</name>
    <name type="synonym">Glycine hispida</name>
    <dbReference type="NCBI Taxonomy" id="3847"/>
    <lineage>
        <taxon>Eukaryota</taxon>
        <taxon>Viridiplantae</taxon>
        <taxon>Streptophyta</taxon>
        <taxon>Embryophyta</taxon>
        <taxon>Tracheophyta</taxon>
        <taxon>Spermatophyta</taxon>
        <taxon>Magnoliopsida</taxon>
        <taxon>eudicotyledons</taxon>
        <taxon>Gunneridae</taxon>
        <taxon>Pentapetalae</taxon>
        <taxon>rosids</taxon>
        <taxon>fabids</taxon>
        <taxon>Fabales</taxon>
        <taxon>Fabaceae</taxon>
        <taxon>Papilionoideae</taxon>
        <taxon>50 kb inversion clade</taxon>
        <taxon>NPAAA clade</taxon>
        <taxon>indigoferoid/millettioid clade</taxon>
        <taxon>Phaseoleae</taxon>
        <taxon>Glycine</taxon>
        <taxon>Glycine subgen. Soja</taxon>
    </lineage>
</organism>